<sequence>MNHVGLPDGVSAGVDEKGEPIFYFVLFSPFPGFMLGVLDWPSIRQLLLYLPSGLSVPILKWGFIVRTDKNGVVTRTWQDHSGETFQLTAVEVTKGGLYVGGLHNNFVGFLKIDK</sequence>
<dbReference type="RefSeq" id="XP_014148930.1">
    <property type="nucleotide sequence ID" value="XM_014293455.1"/>
</dbReference>
<dbReference type="OrthoDB" id="5307922at2759"/>
<proteinExistence type="predicted"/>
<accession>A0A0L0FG60</accession>
<name>A0A0L0FG60_9EUKA</name>
<evidence type="ECO:0000256" key="1">
    <source>
        <dbReference type="SAM" id="Phobius"/>
    </source>
</evidence>
<protein>
    <submittedName>
        <fullName evidence="2">Uncharacterized protein</fullName>
    </submittedName>
</protein>
<reference evidence="2 3" key="1">
    <citation type="submission" date="2011-02" db="EMBL/GenBank/DDBJ databases">
        <title>The Genome Sequence of Sphaeroforma arctica JP610.</title>
        <authorList>
            <consortium name="The Broad Institute Genome Sequencing Platform"/>
            <person name="Russ C."/>
            <person name="Cuomo C."/>
            <person name="Young S.K."/>
            <person name="Zeng Q."/>
            <person name="Gargeya S."/>
            <person name="Alvarado L."/>
            <person name="Berlin A."/>
            <person name="Chapman S.B."/>
            <person name="Chen Z."/>
            <person name="Freedman E."/>
            <person name="Gellesch M."/>
            <person name="Goldberg J."/>
            <person name="Griggs A."/>
            <person name="Gujja S."/>
            <person name="Heilman E."/>
            <person name="Heiman D."/>
            <person name="Howarth C."/>
            <person name="Mehta T."/>
            <person name="Neiman D."/>
            <person name="Pearson M."/>
            <person name="Roberts A."/>
            <person name="Saif S."/>
            <person name="Shea T."/>
            <person name="Shenoy N."/>
            <person name="Sisk P."/>
            <person name="Stolte C."/>
            <person name="Sykes S."/>
            <person name="White J."/>
            <person name="Yandava C."/>
            <person name="Burger G."/>
            <person name="Gray M.W."/>
            <person name="Holland P.W.H."/>
            <person name="King N."/>
            <person name="Lang F.B.F."/>
            <person name="Roger A.J."/>
            <person name="Ruiz-Trillo I."/>
            <person name="Haas B."/>
            <person name="Nusbaum C."/>
            <person name="Birren B."/>
        </authorList>
    </citation>
    <scope>NUCLEOTIDE SEQUENCE [LARGE SCALE GENOMIC DNA]</scope>
    <source>
        <strain evidence="2 3">JP610</strain>
    </source>
</reference>
<keyword evidence="1" id="KW-1133">Transmembrane helix</keyword>
<keyword evidence="1" id="KW-0472">Membrane</keyword>
<dbReference type="Proteomes" id="UP000054560">
    <property type="component" value="Unassembled WGS sequence"/>
</dbReference>
<dbReference type="AlphaFoldDB" id="A0A0L0FG60"/>
<dbReference type="EMBL" id="KQ243900">
    <property type="protein sequence ID" value="KNC75028.1"/>
    <property type="molecule type" value="Genomic_DNA"/>
</dbReference>
<organism evidence="2 3">
    <name type="scientific">Sphaeroforma arctica JP610</name>
    <dbReference type="NCBI Taxonomy" id="667725"/>
    <lineage>
        <taxon>Eukaryota</taxon>
        <taxon>Ichthyosporea</taxon>
        <taxon>Ichthyophonida</taxon>
        <taxon>Sphaeroforma</taxon>
    </lineage>
</organism>
<keyword evidence="3" id="KW-1185">Reference proteome</keyword>
<dbReference type="GeneID" id="25912944"/>
<keyword evidence="1" id="KW-0812">Transmembrane</keyword>
<evidence type="ECO:0000313" key="3">
    <source>
        <dbReference type="Proteomes" id="UP000054560"/>
    </source>
</evidence>
<gene>
    <name evidence="2" type="ORF">SARC_12440</name>
</gene>
<evidence type="ECO:0000313" key="2">
    <source>
        <dbReference type="EMBL" id="KNC75028.1"/>
    </source>
</evidence>
<feature type="transmembrane region" description="Helical" evidence="1">
    <location>
        <begin position="20"/>
        <end position="38"/>
    </location>
</feature>